<keyword evidence="2" id="KW-1185">Reference proteome</keyword>
<dbReference type="Proteomes" id="UP000277204">
    <property type="component" value="Unassembled WGS sequence"/>
</dbReference>
<dbReference type="AlphaFoldDB" id="A0A183MSG6"/>
<evidence type="ECO:0000313" key="1">
    <source>
        <dbReference type="EMBL" id="VDP29997.1"/>
    </source>
</evidence>
<name>A0A183MSG6_9TREM</name>
<reference evidence="1 2" key="1">
    <citation type="submission" date="2018-11" db="EMBL/GenBank/DDBJ databases">
        <authorList>
            <consortium name="Pathogen Informatics"/>
        </authorList>
    </citation>
    <scope>NUCLEOTIDE SEQUENCE [LARGE SCALE GENOMIC DNA]</scope>
    <source>
        <strain evidence="1 2">Zambia</strain>
    </source>
</reference>
<organism evidence="1 2">
    <name type="scientific">Schistosoma margrebowiei</name>
    <dbReference type="NCBI Taxonomy" id="48269"/>
    <lineage>
        <taxon>Eukaryota</taxon>
        <taxon>Metazoa</taxon>
        <taxon>Spiralia</taxon>
        <taxon>Lophotrochozoa</taxon>
        <taxon>Platyhelminthes</taxon>
        <taxon>Trematoda</taxon>
        <taxon>Digenea</taxon>
        <taxon>Strigeidida</taxon>
        <taxon>Schistosomatoidea</taxon>
        <taxon>Schistosomatidae</taxon>
        <taxon>Schistosoma</taxon>
    </lineage>
</organism>
<dbReference type="EMBL" id="UZAI01017819">
    <property type="protein sequence ID" value="VDP29997.1"/>
    <property type="molecule type" value="Genomic_DNA"/>
</dbReference>
<sequence>MAVVCIDRFSLADTAGKLTRIQPHRLSCPASMHSVVVNSSFLRFLYALPGDTRVSLYAASLSGSPPPNSRNRSARSGLHMSSLSVVPFDEAALLPPCPLFVCLRLLPLLSL</sequence>
<proteinExistence type="predicted"/>
<accession>A0A183MSG6</accession>
<protein>
    <submittedName>
        <fullName evidence="1">Uncharacterized protein</fullName>
    </submittedName>
</protein>
<gene>
    <name evidence="1" type="ORF">SMRZ_LOCUS18991</name>
</gene>
<evidence type="ECO:0000313" key="2">
    <source>
        <dbReference type="Proteomes" id="UP000277204"/>
    </source>
</evidence>